<dbReference type="InterPro" id="IPR050275">
    <property type="entry name" value="PGM_Phosphatase"/>
</dbReference>
<keyword evidence="4" id="KW-1185">Reference proteome</keyword>
<name>A0ABT1EF73_9FIRM</name>
<evidence type="ECO:0000313" key="4">
    <source>
        <dbReference type="Proteomes" id="UP001523565"/>
    </source>
</evidence>
<dbReference type="PROSITE" id="PS00175">
    <property type="entry name" value="PG_MUTASE"/>
    <property type="match status" value="1"/>
</dbReference>
<dbReference type="EMBL" id="JAMZFV010000003">
    <property type="protein sequence ID" value="MCP1109358.1"/>
    <property type="molecule type" value="Genomic_DNA"/>
</dbReference>
<protein>
    <submittedName>
        <fullName evidence="3">Histidine phosphatase family protein</fullName>
    </submittedName>
</protein>
<dbReference type="PANTHER" id="PTHR48100">
    <property type="entry name" value="BROAD-SPECIFICITY PHOSPHATASE YOR283W-RELATED"/>
    <property type="match status" value="1"/>
</dbReference>
<dbReference type="InterPro" id="IPR013078">
    <property type="entry name" value="His_Pase_superF_clade-1"/>
</dbReference>
<proteinExistence type="predicted"/>
<evidence type="ECO:0000256" key="1">
    <source>
        <dbReference type="ARBA" id="ARBA00023152"/>
    </source>
</evidence>
<reference evidence="3 4" key="1">
    <citation type="journal article" date="2022" name="Genome Biol. Evol.">
        <title>Host diet, physiology and behaviors set the stage for Lachnospiraceae cladogenesis.</title>
        <authorList>
            <person name="Vera-Ponce De Leon A."/>
            <person name="Schneider M."/>
            <person name="Jahnes B.C."/>
            <person name="Sadowski V."/>
            <person name="Camuy-Velez L.A."/>
            <person name="Duan J."/>
            <person name="Sabree Z.L."/>
        </authorList>
    </citation>
    <scope>NUCLEOTIDE SEQUENCE [LARGE SCALE GENOMIC DNA]</scope>
    <source>
        <strain evidence="3 4">PAL227</strain>
    </source>
</reference>
<evidence type="ECO:0000313" key="3">
    <source>
        <dbReference type="EMBL" id="MCP1109358.1"/>
    </source>
</evidence>
<dbReference type="RefSeq" id="WP_262068268.1">
    <property type="nucleotide sequence ID" value="NZ_JAMXOC010000003.1"/>
</dbReference>
<sequence length="203" mass="23296">MNLYIVRHGETDWNKEKKVQGRMDIPLNEAGIQLAKETREALKDINFDYVFTSPLKRARQTAEIIAFPYTEQVKTDDRLIEMDFGEYEGWSVTEREENAEFMKFFTDPVGFVPSAGGESFQDILERIRNFTEEIFKEPVLQDKDVLIVSHGAAINALLTVIKENPLEKFWGEGVGGNCSVTKVSVWKGKPEIIYEKRALGKER</sequence>
<keyword evidence="1" id="KW-0324">Glycolysis</keyword>
<dbReference type="Gene3D" id="3.40.50.1240">
    <property type="entry name" value="Phosphoglycerate mutase-like"/>
    <property type="match status" value="1"/>
</dbReference>
<dbReference type="CDD" id="cd07067">
    <property type="entry name" value="HP_PGM_like"/>
    <property type="match status" value="1"/>
</dbReference>
<comment type="caution">
    <text evidence="3">The sequence shown here is derived from an EMBL/GenBank/DDBJ whole genome shotgun (WGS) entry which is preliminary data.</text>
</comment>
<dbReference type="PIRSF" id="PIRSF000709">
    <property type="entry name" value="6PFK_2-Ptase"/>
    <property type="match status" value="1"/>
</dbReference>
<dbReference type="Proteomes" id="UP001523565">
    <property type="component" value="Unassembled WGS sequence"/>
</dbReference>
<gene>
    <name evidence="3" type="ORF">NK118_03730</name>
</gene>
<dbReference type="InterPro" id="IPR001345">
    <property type="entry name" value="PG/BPGM_mutase_AS"/>
</dbReference>
<accession>A0ABT1EF73</accession>
<evidence type="ECO:0000256" key="2">
    <source>
        <dbReference type="ARBA" id="ARBA00023235"/>
    </source>
</evidence>
<dbReference type="InterPro" id="IPR029033">
    <property type="entry name" value="His_PPase_superfam"/>
</dbReference>
<dbReference type="SMART" id="SM00855">
    <property type="entry name" value="PGAM"/>
    <property type="match status" value="1"/>
</dbReference>
<dbReference type="Pfam" id="PF00300">
    <property type="entry name" value="His_Phos_1"/>
    <property type="match status" value="1"/>
</dbReference>
<organism evidence="3 4">
    <name type="scientific">Ohessyouella blattaphilus</name>
    <dbReference type="NCBI Taxonomy" id="2949333"/>
    <lineage>
        <taxon>Bacteria</taxon>
        <taxon>Bacillati</taxon>
        <taxon>Bacillota</taxon>
        <taxon>Clostridia</taxon>
        <taxon>Lachnospirales</taxon>
        <taxon>Lachnospiraceae</taxon>
        <taxon>Ohessyouella</taxon>
    </lineage>
</organism>
<dbReference type="PANTHER" id="PTHR48100:SF1">
    <property type="entry name" value="HISTIDINE PHOSPHATASE FAMILY PROTEIN-RELATED"/>
    <property type="match status" value="1"/>
</dbReference>
<keyword evidence="2" id="KW-0413">Isomerase</keyword>
<dbReference type="SUPFAM" id="SSF53254">
    <property type="entry name" value="Phosphoglycerate mutase-like"/>
    <property type="match status" value="1"/>
</dbReference>